<dbReference type="HOGENOM" id="CLU_039613_6_4_11"/>
<dbReference type="Pfam" id="PF00126">
    <property type="entry name" value="HTH_1"/>
    <property type="match status" value="1"/>
</dbReference>
<dbReference type="PANTHER" id="PTHR30346">
    <property type="entry name" value="TRANSCRIPTIONAL DUAL REGULATOR HCAR-RELATED"/>
    <property type="match status" value="1"/>
</dbReference>
<dbReference type="GO" id="GO:0032993">
    <property type="term" value="C:protein-DNA complex"/>
    <property type="evidence" value="ECO:0007669"/>
    <property type="project" value="TreeGrafter"/>
</dbReference>
<evidence type="ECO:0000259" key="5">
    <source>
        <dbReference type="PROSITE" id="PS50931"/>
    </source>
</evidence>
<dbReference type="InterPro" id="IPR036388">
    <property type="entry name" value="WH-like_DNA-bd_sf"/>
</dbReference>
<dbReference type="PATRIC" id="fig|1618207.4.peg.1974"/>
<dbReference type="EMBL" id="CP011005">
    <property type="protein sequence ID" value="AJT41725.1"/>
    <property type="molecule type" value="Genomic_DNA"/>
</dbReference>
<dbReference type="FunFam" id="1.10.10.10:FF:000001">
    <property type="entry name" value="LysR family transcriptional regulator"/>
    <property type="match status" value="1"/>
</dbReference>
<dbReference type="InterPro" id="IPR000847">
    <property type="entry name" value="LysR_HTH_N"/>
</dbReference>
<sequence>MNDLKASLDGIDVRHLRYFQEVAALGSVSEAASSLGLAQPSLSQQIIRLEDKLHVKLFKRVPSGVELTADGERLLPVADHFTSALGKFIRETASPAVSFRIGISAGIPSAVLQSLERATKLDGSFPDCRMEYQALPSSKQIDLLRAKRLDLGLIHTVAPMNDLIVQGIGSFPLGVYLSTDHPLASRDSLSWNDLVQQRLLWFKRSFAPGYSEYILDHLRAHGWRPELEYVTPSRALFEYTLSHRDDVVALRPQSAVENNSQFRWFALDDPPREEVFAAVHPKSKAIALIPHLQSLTELGLTPSPH</sequence>
<dbReference type="Pfam" id="PF03466">
    <property type="entry name" value="LysR_substrate"/>
    <property type="match status" value="1"/>
</dbReference>
<proteinExistence type="inferred from homology"/>
<protein>
    <recommendedName>
        <fullName evidence="5">HTH lysR-type domain-containing protein</fullName>
    </recommendedName>
</protein>
<organism evidence="6 7">
    <name type="scientific">Psychromicrobium lacuslunae</name>
    <dbReference type="NCBI Taxonomy" id="1618207"/>
    <lineage>
        <taxon>Bacteria</taxon>
        <taxon>Bacillati</taxon>
        <taxon>Actinomycetota</taxon>
        <taxon>Actinomycetes</taxon>
        <taxon>Micrococcales</taxon>
        <taxon>Micrococcaceae</taxon>
        <taxon>Psychromicrobium</taxon>
    </lineage>
</organism>
<dbReference type="OrthoDB" id="3461141at2"/>
<evidence type="ECO:0000313" key="6">
    <source>
        <dbReference type="EMBL" id="AJT41725.1"/>
    </source>
</evidence>
<dbReference type="RefSeq" id="WP_045075281.1">
    <property type="nucleotide sequence ID" value="NZ_CP011005.1"/>
</dbReference>
<dbReference type="KEGG" id="ari:UM93_09750"/>
<evidence type="ECO:0000256" key="2">
    <source>
        <dbReference type="ARBA" id="ARBA00023015"/>
    </source>
</evidence>
<dbReference type="Gene3D" id="1.10.10.10">
    <property type="entry name" value="Winged helix-like DNA-binding domain superfamily/Winged helix DNA-binding domain"/>
    <property type="match status" value="1"/>
</dbReference>
<evidence type="ECO:0000256" key="3">
    <source>
        <dbReference type="ARBA" id="ARBA00023125"/>
    </source>
</evidence>
<dbReference type="Proteomes" id="UP000061839">
    <property type="component" value="Chromosome"/>
</dbReference>
<comment type="similarity">
    <text evidence="1">Belongs to the LysR transcriptional regulatory family.</text>
</comment>
<evidence type="ECO:0000256" key="1">
    <source>
        <dbReference type="ARBA" id="ARBA00009437"/>
    </source>
</evidence>
<dbReference type="PRINTS" id="PR00039">
    <property type="entry name" value="HTHLYSR"/>
</dbReference>
<dbReference type="PANTHER" id="PTHR30346:SF17">
    <property type="entry name" value="LYSR FAMILY TRANSCRIPTIONAL REGULATOR"/>
    <property type="match status" value="1"/>
</dbReference>
<keyword evidence="7" id="KW-1185">Reference proteome</keyword>
<reference evidence="6 7" key="1">
    <citation type="journal article" date="2015" name="Genome Announc.">
        <title>Complete Genome Sequencing of Protease-Producing Novel Arthrobacter sp. Strain IHBB 11108 Using PacBio Single-Molecule Real-Time Sequencing Technology.</title>
        <authorList>
            <person name="Kiran S."/>
            <person name="Swarnkar M.K."/>
            <person name="Pal M."/>
            <person name="Thakur R."/>
            <person name="Tewari R."/>
            <person name="Singh A.K."/>
            <person name="Gulati A."/>
        </authorList>
    </citation>
    <scope>NUCLEOTIDE SEQUENCE [LARGE SCALE GENOMIC DNA]</scope>
    <source>
        <strain evidence="6 7">IHBB 11108</strain>
    </source>
</reference>
<dbReference type="InterPro" id="IPR036390">
    <property type="entry name" value="WH_DNA-bd_sf"/>
</dbReference>
<dbReference type="InterPro" id="IPR005119">
    <property type="entry name" value="LysR_subst-bd"/>
</dbReference>
<dbReference type="SUPFAM" id="SSF46785">
    <property type="entry name" value="Winged helix' DNA-binding domain"/>
    <property type="match status" value="1"/>
</dbReference>
<keyword evidence="2" id="KW-0805">Transcription regulation</keyword>
<dbReference type="GO" id="GO:0003677">
    <property type="term" value="F:DNA binding"/>
    <property type="evidence" value="ECO:0007669"/>
    <property type="project" value="UniProtKB-KW"/>
</dbReference>
<evidence type="ECO:0000313" key="7">
    <source>
        <dbReference type="Proteomes" id="UP000061839"/>
    </source>
</evidence>
<dbReference type="Gene3D" id="3.40.190.290">
    <property type="match status" value="1"/>
</dbReference>
<dbReference type="GO" id="GO:0003700">
    <property type="term" value="F:DNA-binding transcription factor activity"/>
    <property type="evidence" value="ECO:0007669"/>
    <property type="project" value="InterPro"/>
</dbReference>
<dbReference type="AlphaFoldDB" id="A0A0D4BZZ9"/>
<accession>A0A0D4BZZ9</accession>
<dbReference type="STRING" id="1618207.UM93_09750"/>
<dbReference type="SUPFAM" id="SSF53850">
    <property type="entry name" value="Periplasmic binding protein-like II"/>
    <property type="match status" value="1"/>
</dbReference>
<gene>
    <name evidence="6" type="ORF">UM93_09750</name>
</gene>
<name>A0A0D4BZZ9_9MICC</name>
<keyword evidence="3" id="KW-0238">DNA-binding</keyword>
<dbReference type="PROSITE" id="PS50931">
    <property type="entry name" value="HTH_LYSR"/>
    <property type="match status" value="1"/>
</dbReference>
<evidence type="ECO:0000256" key="4">
    <source>
        <dbReference type="ARBA" id="ARBA00023163"/>
    </source>
</evidence>
<feature type="domain" description="HTH lysR-type" evidence="5">
    <location>
        <begin position="11"/>
        <end position="68"/>
    </location>
</feature>
<keyword evidence="4" id="KW-0804">Transcription</keyword>